<evidence type="ECO:0000256" key="1">
    <source>
        <dbReference type="SAM" id="Phobius"/>
    </source>
</evidence>
<dbReference type="AlphaFoldDB" id="A0A3Q7EYN3"/>
<keyword evidence="1" id="KW-0812">Transmembrane</keyword>
<reference evidence="2" key="1">
    <citation type="journal article" date="2012" name="Nature">
        <title>The tomato genome sequence provides insights into fleshy fruit evolution.</title>
        <authorList>
            <consortium name="Tomato Genome Consortium"/>
        </authorList>
    </citation>
    <scope>NUCLEOTIDE SEQUENCE [LARGE SCALE GENOMIC DNA]</scope>
    <source>
        <strain evidence="2">cv. Heinz 1706</strain>
    </source>
</reference>
<dbReference type="InParanoid" id="A0A3Q7EYN3"/>
<reference evidence="2" key="2">
    <citation type="submission" date="2019-01" db="UniProtKB">
        <authorList>
            <consortium name="EnsemblPlants"/>
        </authorList>
    </citation>
    <scope>IDENTIFICATION</scope>
    <source>
        <strain evidence="2">cv. Heinz 1706</strain>
    </source>
</reference>
<sequence length="97" mass="11088">MTNKNMHAIGILHFSSSLIHLLFPFMLIYLHLNDTYHTDFSLFLEFLIDRMHHYLQKLIVLRSSAGSSKKEKLQLKEKADKVAEEIKDSVAAGSVTA</sequence>
<dbReference type="STRING" id="4081.A0A3Q7EYN3"/>
<protein>
    <submittedName>
        <fullName evidence="2">Uncharacterized protein</fullName>
    </submittedName>
</protein>
<keyword evidence="1" id="KW-0472">Membrane</keyword>
<proteinExistence type="predicted"/>
<dbReference type="Proteomes" id="UP000004994">
    <property type="component" value="Chromosome 1"/>
</dbReference>
<organism evidence="2">
    <name type="scientific">Solanum lycopersicum</name>
    <name type="common">Tomato</name>
    <name type="synonym">Lycopersicon esculentum</name>
    <dbReference type="NCBI Taxonomy" id="4081"/>
    <lineage>
        <taxon>Eukaryota</taxon>
        <taxon>Viridiplantae</taxon>
        <taxon>Streptophyta</taxon>
        <taxon>Embryophyta</taxon>
        <taxon>Tracheophyta</taxon>
        <taxon>Spermatophyta</taxon>
        <taxon>Magnoliopsida</taxon>
        <taxon>eudicotyledons</taxon>
        <taxon>Gunneridae</taxon>
        <taxon>Pentapetalae</taxon>
        <taxon>asterids</taxon>
        <taxon>lamiids</taxon>
        <taxon>Solanales</taxon>
        <taxon>Solanaceae</taxon>
        <taxon>Solanoideae</taxon>
        <taxon>Solaneae</taxon>
        <taxon>Solanum</taxon>
        <taxon>Solanum subgen. Lycopersicon</taxon>
    </lineage>
</organism>
<feature type="transmembrane region" description="Helical" evidence="1">
    <location>
        <begin position="12"/>
        <end position="32"/>
    </location>
</feature>
<accession>A0A3Q7EYN3</accession>
<keyword evidence="3" id="KW-1185">Reference proteome</keyword>
<evidence type="ECO:0000313" key="2">
    <source>
        <dbReference type="EnsemblPlants" id="Solyc01g060430.1.1.1"/>
    </source>
</evidence>
<name>A0A3Q7EYN3_SOLLC</name>
<dbReference type="Gramene" id="Solyc01g060430.1.1">
    <property type="protein sequence ID" value="Solyc01g060430.1.1.1"/>
    <property type="gene ID" value="Solyc01g060430.1"/>
</dbReference>
<dbReference type="EnsemblPlants" id="Solyc01g060430.1.1">
    <property type="protein sequence ID" value="Solyc01g060430.1.1.1"/>
    <property type="gene ID" value="Solyc01g060430.1"/>
</dbReference>
<keyword evidence="1" id="KW-1133">Transmembrane helix</keyword>
<dbReference type="PaxDb" id="4081-Solyc01g060430.1.1"/>
<evidence type="ECO:0000313" key="3">
    <source>
        <dbReference type="Proteomes" id="UP000004994"/>
    </source>
</evidence>